<name>A0A3E1Y6K9_9BACT</name>
<feature type="domain" description="HMA" evidence="2">
    <location>
        <begin position="28"/>
        <end position="94"/>
    </location>
</feature>
<dbReference type="InterPro" id="IPR036163">
    <property type="entry name" value="HMA_dom_sf"/>
</dbReference>
<dbReference type="Pfam" id="PF00403">
    <property type="entry name" value="HMA"/>
    <property type="match status" value="1"/>
</dbReference>
<comment type="caution">
    <text evidence="3">The sequence shown here is derived from an EMBL/GenBank/DDBJ whole genome shotgun (WGS) entry which is preliminary data.</text>
</comment>
<dbReference type="Gene3D" id="3.30.70.100">
    <property type="match status" value="1"/>
</dbReference>
<dbReference type="EMBL" id="QPMM01000010">
    <property type="protein sequence ID" value="RFS20570.1"/>
    <property type="molecule type" value="Genomic_DNA"/>
</dbReference>
<keyword evidence="4" id="KW-1185">Reference proteome</keyword>
<evidence type="ECO:0000256" key="1">
    <source>
        <dbReference type="SAM" id="SignalP"/>
    </source>
</evidence>
<dbReference type="AlphaFoldDB" id="A0A3E1Y6K9"/>
<dbReference type="Proteomes" id="UP000260644">
    <property type="component" value="Unassembled WGS sequence"/>
</dbReference>
<dbReference type="GO" id="GO:0046872">
    <property type="term" value="F:metal ion binding"/>
    <property type="evidence" value="ECO:0007669"/>
    <property type="project" value="InterPro"/>
</dbReference>
<feature type="chain" id="PRO_5017783266" evidence="1">
    <location>
        <begin position="21"/>
        <end position="123"/>
    </location>
</feature>
<sequence length="123" mass="13759">MRILKLFLLVLFASVSTAMAQQKQKSIETVKINTPTVQCESCKNRIERYIGHEEGVQSVKVDVKKHITTVKYWTDRTNIENIKTGIANAGYDADNVTANPESYAKLPTCCKKPEDGGGMDKKH</sequence>
<keyword evidence="1" id="KW-0732">Signal</keyword>
<organism evidence="3 4">
    <name type="scientific">Chitinophaga silvatica</name>
    <dbReference type="NCBI Taxonomy" id="2282649"/>
    <lineage>
        <taxon>Bacteria</taxon>
        <taxon>Pseudomonadati</taxon>
        <taxon>Bacteroidota</taxon>
        <taxon>Chitinophagia</taxon>
        <taxon>Chitinophagales</taxon>
        <taxon>Chitinophagaceae</taxon>
        <taxon>Chitinophaga</taxon>
    </lineage>
</organism>
<reference evidence="3 4" key="1">
    <citation type="submission" date="2018-07" db="EMBL/GenBank/DDBJ databases">
        <title>Chitinophaga K2CV101002-2 sp. nov., isolated from a monsoon evergreen broad-leaved forest soil.</title>
        <authorList>
            <person name="Lv Y."/>
        </authorList>
    </citation>
    <scope>NUCLEOTIDE SEQUENCE [LARGE SCALE GENOMIC DNA]</scope>
    <source>
        <strain evidence="3 4">GDMCC 1.1288</strain>
    </source>
</reference>
<dbReference type="PROSITE" id="PS50846">
    <property type="entry name" value="HMA_2"/>
    <property type="match status" value="1"/>
</dbReference>
<dbReference type="OrthoDB" id="5513217at2"/>
<dbReference type="SUPFAM" id="SSF55008">
    <property type="entry name" value="HMA, heavy metal-associated domain"/>
    <property type="match status" value="1"/>
</dbReference>
<accession>A0A3E1Y6K9</accession>
<evidence type="ECO:0000313" key="3">
    <source>
        <dbReference type="EMBL" id="RFS20570.1"/>
    </source>
</evidence>
<evidence type="ECO:0000313" key="4">
    <source>
        <dbReference type="Proteomes" id="UP000260644"/>
    </source>
</evidence>
<protein>
    <submittedName>
        <fullName evidence="3">Copper chaperone</fullName>
    </submittedName>
</protein>
<dbReference type="RefSeq" id="WP_116977290.1">
    <property type="nucleotide sequence ID" value="NZ_QPMM01000010.1"/>
</dbReference>
<proteinExistence type="predicted"/>
<gene>
    <name evidence="3" type="ORF">DVR12_18585</name>
</gene>
<evidence type="ECO:0000259" key="2">
    <source>
        <dbReference type="PROSITE" id="PS50846"/>
    </source>
</evidence>
<feature type="signal peptide" evidence="1">
    <location>
        <begin position="1"/>
        <end position="20"/>
    </location>
</feature>
<dbReference type="InterPro" id="IPR006121">
    <property type="entry name" value="HMA_dom"/>
</dbReference>
<dbReference type="CDD" id="cd00371">
    <property type="entry name" value="HMA"/>
    <property type="match status" value="1"/>
</dbReference>